<dbReference type="AlphaFoldDB" id="K5UVB9"/>
<accession>K5UVB9</accession>
<gene>
    <name evidence="1" type="ORF">PHACADRAFT_257463</name>
</gene>
<sequence>MFEPLKIESVVKLHRLDAIFRSSRALHLPREVRVSGRSDQLGHNSDKPPSFALVLSSFGIHLHQAELISLFESRYSSSEMICAPPWIETRIQALLRPLRELVSLNMDDLEFKSLTQFLRIIRGLPRIRDISLKKIKVLLAPQHFFWPPSVTLTELQTFQVQECQVPTYAILALTSLGILGKPSSSSSLAVALQHRQRANGIPLHHDDEDAILQIAQALGHLHTSFDNDAKPETSRYSLTLNGNQGQKTTRYLEGEIH</sequence>
<dbReference type="InParanoid" id="K5UVB9"/>
<evidence type="ECO:0000313" key="1">
    <source>
        <dbReference type="EMBL" id="EKM53951.1"/>
    </source>
</evidence>
<protein>
    <submittedName>
        <fullName evidence="1">Uncharacterized protein</fullName>
    </submittedName>
</protein>
<dbReference type="GeneID" id="18916862"/>
<keyword evidence="2" id="KW-1185">Reference proteome</keyword>
<reference evidence="1 2" key="1">
    <citation type="journal article" date="2012" name="BMC Genomics">
        <title>Comparative genomics of the white-rot fungi, Phanerochaete carnosa and P. chrysosporium, to elucidate the genetic basis of the distinct wood types they colonize.</title>
        <authorList>
            <person name="Suzuki H."/>
            <person name="MacDonald J."/>
            <person name="Syed K."/>
            <person name="Salamov A."/>
            <person name="Hori C."/>
            <person name="Aerts A."/>
            <person name="Henrissat B."/>
            <person name="Wiebenga A."/>
            <person name="vanKuyk P.A."/>
            <person name="Barry K."/>
            <person name="Lindquist E."/>
            <person name="LaButti K."/>
            <person name="Lapidus A."/>
            <person name="Lucas S."/>
            <person name="Coutinho P."/>
            <person name="Gong Y."/>
            <person name="Samejima M."/>
            <person name="Mahadevan R."/>
            <person name="Abou-Zaid M."/>
            <person name="de Vries R.P."/>
            <person name="Igarashi K."/>
            <person name="Yadav J.S."/>
            <person name="Grigoriev I.V."/>
            <person name="Master E.R."/>
        </authorList>
    </citation>
    <scope>NUCLEOTIDE SEQUENCE [LARGE SCALE GENOMIC DNA]</scope>
    <source>
        <strain evidence="1 2">HHB-10118-sp</strain>
    </source>
</reference>
<dbReference type="HOGENOM" id="CLU_1030986_0_0_1"/>
<organism evidence="1 2">
    <name type="scientific">Phanerochaete carnosa (strain HHB-10118-sp)</name>
    <name type="common">White-rot fungus</name>
    <name type="synonym">Peniophora carnosa</name>
    <dbReference type="NCBI Taxonomy" id="650164"/>
    <lineage>
        <taxon>Eukaryota</taxon>
        <taxon>Fungi</taxon>
        <taxon>Dikarya</taxon>
        <taxon>Basidiomycota</taxon>
        <taxon>Agaricomycotina</taxon>
        <taxon>Agaricomycetes</taxon>
        <taxon>Polyporales</taxon>
        <taxon>Phanerochaetaceae</taxon>
        <taxon>Phanerochaete</taxon>
    </lineage>
</organism>
<dbReference type="KEGG" id="pco:PHACADRAFT_257463"/>
<dbReference type="Proteomes" id="UP000008370">
    <property type="component" value="Unassembled WGS sequence"/>
</dbReference>
<dbReference type="EMBL" id="JH930473">
    <property type="protein sequence ID" value="EKM53951.1"/>
    <property type="molecule type" value="Genomic_DNA"/>
</dbReference>
<name>K5UVB9_PHACS</name>
<evidence type="ECO:0000313" key="2">
    <source>
        <dbReference type="Proteomes" id="UP000008370"/>
    </source>
</evidence>
<proteinExistence type="predicted"/>
<dbReference type="RefSeq" id="XP_007396658.1">
    <property type="nucleotide sequence ID" value="XM_007396596.1"/>
</dbReference>